<proteinExistence type="predicted"/>
<reference evidence="1" key="1">
    <citation type="submission" date="2021-06" db="EMBL/GenBank/DDBJ databases">
        <authorList>
            <person name="Criscuolo A."/>
        </authorList>
    </citation>
    <scope>NUCLEOTIDE SEQUENCE</scope>
    <source>
        <strain evidence="1">CIP111600</strain>
    </source>
</reference>
<name>A0A916NIS2_9BACL</name>
<dbReference type="EMBL" id="CAJVAS010000010">
    <property type="protein sequence ID" value="CAG7624448.1"/>
    <property type="molecule type" value="Genomic_DNA"/>
</dbReference>
<evidence type="ECO:0000313" key="1">
    <source>
        <dbReference type="EMBL" id="CAG7624448.1"/>
    </source>
</evidence>
<keyword evidence="2" id="KW-1185">Reference proteome</keyword>
<dbReference type="Proteomes" id="UP000693672">
    <property type="component" value="Unassembled WGS sequence"/>
</dbReference>
<evidence type="ECO:0000313" key="2">
    <source>
        <dbReference type="Proteomes" id="UP000693672"/>
    </source>
</evidence>
<accession>A0A916NIS2</accession>
<dbReference type="AlphaFoldDB" id="A0A916NIS2"/>
<organism evidence="1 2">
    <name type="scientific">Paenibacillus solanacearum</name>
    <dbReference type="NCBI Taxonomy" id="2048548"/>
    <lineage>
        <taxon>Bacteria</taxon>
        <taxon>Bacillati</taxon>
        <taxon>Bacillota</taxon>
        <taxon>Bacilli</taxon>
        <taxon>Bacillales</taxon>
        <taxon>Paenibacillaceae</taxon>
        <taxon>Paenibacillus</taxon>
    </lineage>
</organism>
<protein>
    <submittedName>
        <fullName evidence="1">Uncharacterized protein</fullName>
    </submittedName>
</protein>
<comment type="caution">
    <text evidence="1">The sequence shown here is derived from an EMBL/GenBank/DDBJ whole genome shotgun (WGS) entry which is preliminary data.</text>
</comment>
<gene>
    <name evidence="1" type="ORF">PAESOLCIP111_02622</name>
</gene>
<sequence>MGRRLLRDKFSSSCRASEEGRGTMKKIMLCGVTAVWLLIAGTGCQSAALLPPEGSEAPSAGKRAQADRAYGDLLVADDHRVFSVDSKAQRAQEVLHTEQPISSVCYTKDHAVVTVFEPDNPNGFRGLYVHDNNKDGYDQVATPAMAPRLSYVNGDLAFLASAEVTPQPDGDYTKVGIYQLKQRQWVKEWMMPGGVEDVRGSGNTVWIVTSNNASTSSNVSKLDLATGQWDKLIQQPRRYPLDEAEVDTNGELYLMISQRHKNEWSNKIFRFNPQQNPYELTGNFVSNTRPYSFAIRALNGKMLIARHDATGSNPELEKPLSLLDLKSRKQVHLAWDHQPVALERTESEFVALAEDGALAFIGTEATEKPDRTVVIEGLEAGRWISVKR</sequence>